<sequence length="378" mass="42837">MKTKITSAMVLLCMFGSIYAQQYALVRENNLFGYINKAGEYAISPQFKKADNFTNERAAANNGDKWGYINPKGEWAIQPQYDNVKEFNSGLALVSADKQWHYINTAGEVVATPTSDKYYDFNYGVAFYKNNDKIGLLGTDGKLVIEPTYDEIKGFVDGYAKARQGDLWGMVDTKGAIYIPIENEEVGDYNRKGVWVKKEGTFGIITNGTFNPVENAERIWDFTDKSDLTYARSNKLMGFINNQGEWVIPPKFDKARDFSQGLAPVFMNKNWGFINEKGEQIIDFKFKDAEVFGANGLAPAKDKKWGFIDKTGKWAIQPDYDITAGLSFDMFKKNVEKGFIDGLARVKHKKGWGFLNKKGEVLGDKWYQNAELFDDVKE</sequence>
<keyword evidence="1" id="KW-0732">Signal</keyword>
<evidence type="ECO:0000313" key="2">
    <source>
        <dbReference type="EMBL" id="MFD2791766.1"/>
    </source>
</evidence>
<dbReference type="PANTHER" id="PTHR37841:SF1">
    <property type="entry name" value="DUF3298 DOMAIN-CONTAINING PROTEIN"/>
    <property type="match status" value="1"/>
</dbReference>
<proteinExistence type="predicted"/>
<gene>
    <name evidence="2" type="ORF">ACFS1K_18500</name>
</gene>
<dbReference type="SUPFAM" id="SSF69360">
    <property type="entry name" value="Cell wall binding repeat"/>
    <property type="match status" value="2"/>
</dbReference>
<dbReference type="InterPro" id="IPR032774">
    <property type="entry name" value="WG_beta_rep"/>
</dbReference>
<dbReference type="RefSeq" id="WP_251808635.1">
    <property type="nucleotide sequence ID" value="NZ_CP166679.1"/>
</dbReference>
<dbReference type="Pfam" id="PF14903">
    <property type="entry name" value="WG_beta_rep"/>
    <property type="match status" value="5"/>
</dbReference>
<dbReference type="EMBL" id="JBHUOK010000034">
    <property type="protein sequence ID" value="MFD2791766.1"/>
    <property type="molecule type" value="Genomic_DNA"/>
</dbReference>
<accession>A0ABW5VL84</accession>
<organism evidence="2 3">
    <name type="scientific">Arenibacter antarcticus</name>
    <dbReference type="NCBI Taxonomy" id="2040469"/>
    <lineage>
        <taxon>Bacteria</taxon>
        <taxon>Pseudomonadati</taxon>
        <taxon>Bacteroidota</taxon>
        <taxon>Flavobacteriia</taxon>
        <taxon>Flavobacteriales</taxon>
        <taxon>Flavobacteriaceae</taxon>
        <taxon>Arenibacter</taxon>
    </lineage>
</organism>
<evidence type="ECO:0000313" key="3">
    <source>
        <dbReference type="Proteomes" id="UP001597532"/>
    </source>
</evidence>
<feature type="chain" id="PRO_5045851875" evidence="1">
    <location>
        <begin position="21"/>
        <end position="378"/>
    </location>
</feature>
<evidence type="ECO:0000256" key="1">
    <source>
        <dbReference type="SAM" id="SignalP"/>
    </source>
</evidence>
<protein>
    <submittedName>
        <fullName evidence="2">WG repeat-containing protein</fullName>
    </submittedName>
</protein>
<name>A0ABW5VL84_9FLAO</name>
<dbReference type="PANTHER" id="PTHR37841">
    <property type="entry name" value="GLR2918 PROTEIN"/>
    <property type="match status" value="1"/>
</dbReference>
<reference evidence="3" key="1">
    <citation type="journal article" date="2019" name="Int. J. Syst. Evol. Microbiol.">
        <title>The Global Catalogue of Microorganisms (GCM) 10K type strain sequencing project: providing services to taxonomists for standard genome sequencing and annotation.</title>
        <authorList>
            <consortium name="The Broad Institute Genomics Platform"/>
            <consortium name="The Broad Institute Genome Sequencing Center for Infectious Disease"/>
            <person name="Wu L."/>
            <person name="Ma J."/>
        </authorList>
    </citation>
    <scope>NUCLEOTIDE SEQUENCE [LARGE SCALE GENOMIC DNA]</scope>
    <source>
        <strain evidence="3">KCTC 52924</strain>
    </source>
</reference>
<keyword evidence="3" id="KW-1185">Reference proteome</keyword>
<feature type="signal peptide" evidence="1">
    <location>
        <begin position="1"/>
        <end position="20"/>
    </location>
</feature>
<dbReference type="Proteomes" id="UP001597532">
    <property type="component" value="Unassembled WGS sequence"/>
</dbReference>
<comment type="caution">
    <text evidence="2">The sequence shown here is derived from an EMBL/GenBank/DDBJ whole genome shotgun (WGS) entry which is preliminary data.</text>
</comment>